<dbReference type="AlphaFoldDB" id="A0A0B2V1C9"/>
<protein>
    <submittedName>
        <fullName evidence="1">Uncharacterized protein</fullName>
    </submittedName>
</protein>
<gene>
    <name evidence="1" type="ORF">Tcan_00108</name>
</gene>
<reference evidence="1 2" key="1">
    <citation type="submission" date="2014-11" db="EMBL/GenBank/DDBJ databases">
        <title>Genetic blueprint of the zoonotic pathogen Toxocara canis.</title>
        <authorList>
            <person name="Zhu X.-Q."/>
            <person name="Korhonen P.K."/>
            <person name="Cai H."/>
            <person name="Young N.D."/>
            <person name="Nejsum P."/>
            <person name="von Samson-Himmelstjerna G."/>
            <person name="Boag P.R."/>
            <person name="Tan P."/>
            <person name="Li Q."/>
            <person name="Min J."/>
            <person name="Yang Y."/>
            <person name="Wang X."/>
            <person name="Fang X."/>
            <person name="Hall R.S."/>
            <person name="Hofmann A."/>
            <person name="Sternberg P.W."/>
            <person name="Jex A.R."/>
            <person name="Gasser R.B."/>
        </authorList>
    </citation>
    <scope>NUCLEOTIDE SEQUENCE [LARGE SCALE GENOMIC DNA]</scope>
    <source>
        <strain evidence="1">PN_DK_2014</strain>
    </source>
</reference>
<comment type="caution">
    <text evidence="1">The sequence shown here is derived from an EMBL/GenBank/DDBJ whole genome shotgun (WGS) entry which is preliminary data.</text>
</comment>
<sequence length="129" mass="14425">MKKKVTSAPLFQGVLRGTPERAQGAHTMVYLLSVRVTRNTMRLSASHVTTAKQHQKARLRREQLSESRLSRNLTTEGSVRGCQCHCRLACCGGHQRCRRVTPPFSPTVWTTITCHSTLKEQIISALPAQ</sequence>
<accession>A0A0B2V1C9</accession>
<keyword evidence="2" id="KW-1185">Reference proteome</keyword>
<evidence type="ECO:0000313" key="2">
    <source>
        <dbReference type="Proteomes" id="UP000031036"/>
    </source>
</evidence>
<dbReference type="EMBL" id="JPKZ01002734">
    <property type="protein sequence ID" value="KHN75363.1"/>
    <property type="molecule type" value="Genomic_DNA"/>
</dbReference>
<dbReference type="Proteomes" id="UP000031036">
    <property type="component" value="Unassembled WGS sequence"/>
</dbReference>
<organism evidence="1 2">
    <name type="scientific">Toxocara canis</name>
    <name type="common">Canine roundworm</name>
    <dbReference type="NCBI Taxonomy" id="6265"/>
    <lineage>
        <taxon>Eukaryota</taxon>
        <taxon>Metazoa</taxon>
        <taxon>Ecdysozoa</taxon>
        <taxon>Nematoda</taxon>
        <taxon>Chromadorea</taxon>
        <taxon>Rhabditida</taxon>
        <taxon>Spirurina</taxon>
        <taxon>Ascaridomorpha</taxon>
        <taxon>Ascaridoidea</taxon>
        <taxon>Toxocaridae</taxon>
        <taxon>Toxocara</taxon>
    </lineage>
</organism>
<proteinExistence type="predicted"/>
<evidence type="ECO:0000313" key="1">
    <source>
        <dbReference type="EMBL" id="KHN75363.1"/>
    </source>
</evidence>
<name>A0A0B2V1C9_TOXCA</name>